<name>K7YGB9_9PROT</name>
<keyword evidence="1" id="KW-0472">Membrane</keyword>
<evidence type="ECO:0000256" key="1">
    <source>
        <dbReference type="SAM" id="Phobius"/>
    </source>
</evidence>
<dbReference type="AlphaFoldDB" id="K7YGB9"/>
<dbReference type="STRING" id="1193729.A1OE_462"/>
<sequence>MSAIFYSHRRVYLNIIVHLCIFMPLVCFSELTLILINSTIL</sequence>
<protein>
    <submittedName>
        <fullName evidence="2">Uncharacterized protein</fullName>
    </submittedName>
</protein>
<keyword evidence="3" id="KW-1185">Reference proteome</keyword>
<gene>
    <name evidence="2" type="ORF">A1OE_462</name>
</gene>
<reference evidence="2 3" key="1">
    <citation type="journal article" date="2012" name="Proc. Natl. Acad. Sci. U.S.A.">
        <title>Genome streamlining and chemical defense in a coral reef symbiosis.</title>
        <authorList>
            <person name="Kwan J.C."/>
            <person name="Donia M.S."/>
            <person name="Han A.W."/>
            <person name="Hirose E."/>
            <person name="Haygood M.G."/>
            <person name="Schmidt E.W."/>
        </authorList>
    </citation>
    <scope>NUCLEOTIDE SEQUENCE [LARGE SCALE GENOMIC DNA]</scope>
    <source>
        <strain evidence="2 3">L2</strain>
    </source>
</reference>
<dbReference type="HOGENOM" id="CLU_3267245_0_0_5"/>
<dbReference type="Proteomes" id="UP000010077">
    <property type="component" value="Chromosome"/>
</dbReference>
<dbReference type="EMBL" id="CP003539">
    <property type="protein sequence ID" value="AFX98655.1"/>
    <property type="molecule type" value="Genomic_DNA"/>
</dbReference>
<evidence type="ECO:0000313" key="3">
    <source>
        <dbReference type="Proteomes" id="UP000010077"/>
    </source>
</evidence>
<keyword evidence="1" id="KW-1133">Transmembrane helix</keyword>
<organism evidence="2 3">
    <name type="scientific">Candidatus Endolissoclinum faulkneri L2</name>
    <dbReference type="NCBI Taxonomy" id="1193729"/>
    <lineage>
        <taxon>Bacteria</taxon>
        <taxon>Pseudomonadati</taxon>
        <taxon>Pseudomonadota</taxon>
        <taxon>Alphaproteobacteria</taxon>
        <taxon>Rhodospirillales</taxon>
        <taxon>Rhodospirillaceae</taxon>
        <taxon>Candidatus Endolissoclinum</taxon>
    </lineage>
</organism>
<proteinExistence type="predicted"/>
<feature type="transmembrane region" description="Helical" evidence="1">
    <location>
        <begin position="12"/>
        <end position="36"/>
    </location>
</feature>
<keyword evidence="1" id="KW-0812">Transmembrane</keyword>
<dbReference type="KEGG" id="thal:A1OE_462"/>
<accession>K7YGB9</accession>
<evidence type="ECO:0000313" key="2">
    <source>
        <dbReference type="EMBL" id="AFX98655.1"/>
    </source>
</evidence>